<feature type="domain" description="Peptidase M28" evidence="18">
    <location>
        <begin position="179"/>
        <end position="359"/>
    </location>
</feature>
<dbReference type="PANTHER" id="PTHR12147:SF58">
    <property type="entry name" value="VACUOLAR MEMBRANE PROTEASE"/>
    <property type="match status" value="1"/>
</dbReference>
<comment type="cofactor">
    <cofactor evidence="1">
        <name>Zn(2+)</name>
        <dbReference type="ChEBI" id="CHEBI:29105"/>
    </cofactor>
</comment>
<dbReference type="OMA" id="FCHTFVN"/>
<dbReference type="Proteomes" id="UP000016924">
    <property type="component" value="Unassembled WGS sequence"/>
</dbReference>
<dbReference type="InterPro" id="IPR053976">
    <property type="entry name" value="PFF1_TM"/>
</dbReference>
<evidence type="ECO:0000259" key="20">
    <source>
        <dbReference type="Pfam" id="PF22251"/>
    </source>
</evidence>
<dbReference type="GO" id="GO:0008235">
    <property type="term" value="F:metalloexopeptidase activity"/>
    <property type="evidence" value="ECO:0007669"/>
    <property type="project" value="InterPro"/>
</dbReference>
<feature type="transmembrane region" description="Helical" evidence="17">
    <location>
        <begin position="767"/>
        <end position="788"/>
    </location>
</feature>
<keyword evidence="13 17" id="KW-0472">Membrane</keyword>
<feature type="region of interest" description="Disordered" evidence="16">
    <location>
        <begin position="600"/>
        <end position="688"/>
    </location>
</feature>
<feature type="compositionally biased region" description="Basic and acidic residues" evidence="16">
    <location>
        <begin position="660"/>
        <end position="676"/>
    </location>
</feature>
<evidence type="ECO:0000256" key="7">
    <source>
        <dbReference type="ARBA" id="ARBA00022692"/>
    </source>
</evidence>
<keyword evidence="8 15" id="KW-0479">Metal-binding</keyword>
<protein>
    <recommendedName>
        <fullName evidence="15">Peptide hydrolase</fullName>
        <ecNumber evidence="15">3.4.-.-</ecNumber>
    </recommendedName>
</protein>
<evidence type="ECO:0000256" key="10">
    <source>
        <dbReference type="ARBA" id="ARBA00022833"/>
    </source>
</evidence>
<feature type="transmembrane region" description="Helical" evidence="17">
    <location>
        <begin position="555"/>
        <end position="577"/>
    </location>
</feature>
<evidence type="ECO:0000256" key="14">
    <source>
        <dbReference type="ARBA" id="ARBA00023180"/>
    </source>
</evidence>
<dbReference type="InterPro" id="IPR048024">
    <property type="entry name" value="Fxna-like_M28_dom"/>
</dbReference>
<dbReference type="RefSeq" id="XP_007778669.1">
    <property type="nucleotide sequence ID" value="XM_007780479.1"/>
</dbReference>
<evidence type="ECO:0000256" key="16">
    <source>
        <dbReference type="SAM" id="MobiDB-lite"/>
    </source>
</evidence>
<evidence type="ECO:0000313" key="21">
    <source>
        <dbReference type="EMBL" id="EON63352.1"/>
    </source>
</evidence>
<evidence type="ECO:0000256" key="2">
    <source>
        <dbReference type="ARBA" id="ARBA00003273"/>
    </source>
</evidence>
<keyword evidence="10 15" id="KW-0862">Zinc</keyword>
<comment type="similarity">
    <text evidence="4 15">Belongs to the peptidase M28 family.</text>
</comment>
<name>R7YN75_CONA1</name>
<dbReference type="CDD" id="cd03875">
    <property type="entry name" value="M28_Fxna_like"/>
    <property type="match status" value="1"/>
</dbReference>
<feature type="compositionally biased region" description="Polar residues" evidence="16">
    <location>
        <begin position="609"/>
        <end position="627"/>
    </location>
</feature>
<dbReference type="Pfam" id="PF04389">
    <property type="entry name" value="Peptidase_M28"/>
    <property type="match status" value="1"/>
</dbReference>
<feature type="transmembrane region" description="Helical" evidence="17">
    <location>
        <begin position="741"/>
        <end position="760"/>
    </location>
</feature>
<dbReference type="AlphaFoldDB" id="R7YN75"/>
<evidence type="ECO:0000313" key="22">
    <source>
        <dbReference type="Proteomes" id="UP000016924"/>
    </source>
</evidence>
<dbReference type="PANTHER" id="PTHR12147">
    <property type="entry name" value="METALLOPEPTIDASE M28 FAMILY MEMBER"/>
    <property type="match status" value="1"/>
</dbReference>
<dbReference type="GO" id="GO:0005774">
    <property type="term" value="C:vacuolar membrane"/>
    <property type="evidence" value="ECO:0007669"/>
    <property type="project" value="UniProtKB-SubCell"/>
</dbReference>
<feature type="transmembrane region" description="Helical" evidence="17">
    <location>
        <begin position="12"/>
        <end position="39"/>
    </location>
</feature>
<gene>
    <name evidence="21" type="ORF">W97_02579</name>
</gene>
<feature type="transmembrane region" description="Helical" evidence="17">
    <location>
        <begin position="466"/>
        <end position="485"/>
    </location>
</feature>
<dbReference type="InterPro" id="IPR007484">
    <property type="entry name" value="Peptidase_M28"/>
</dbReference>
<dbReference type="Pfam" id="PF22251">
    <property type="entry name" value="PFF1_TM"/>
    <property type="match status" value="1"/>
</dbReference>
<evidence type="ECO:0000259" key="19">
    <source>
        <dbReference type="Pfam" id="PF22250"/>
    </source>
</evidence>
<keyword evidence="11 17" id="KW-1133">Transmembrane helix</keyword>
<dbReference type="eggNOG" id="KOG2194">
    <property type="taxonomic scope" value="Eukaryota"/>
</dbReference>
<evidence type="ECO:0000259" key="18">
    <source>
        <dbReference type="Pfam" id="PF04389"/>
    </source>
</evidence>
<dbReference type="InterPro" id="IPR053975">
    <property type="entry name" value="PFF1_C"/>
</dbReference>
<evidence type="ECO:0000256" key="1">
    <source>
        <dbReference type="ARBA" id="ARBA00001947"/>
    </source>
</evidence>
<dbReference type="OrthoDB" id="76293at2759"/>
<dbReference type="EC" id="3.4.-.-" evidence="15"/>
<keyword evidence="6 15" id="KW-0645">Protease</keyword>
<dbReference type="EMBL" id="JH767563">
    <property type="protein sequence ID" value="EON63352.1"/>
    <property type="molecule type" value="Genomic_DNA"/>
</dbReference>
<dbReference type="FunFam" id="3.40.630.10:FF:000057">
    <property type="entry name" value="Vacuolar membrane protease"/>
    <property type="match status" value="1"/>
</dbReference>
<evidence type="ECO:0000256" key="9">
    <source>
        <dbReference type="ARBA" id="ARBA00022801"/>
    </source>
</evidence>
<dbReference type="HOGENOM" id="CLU_006412_1_0_1"/>
<evidence type="ECO:0000256" key="5">
    <source>
        <dbReference type="ARBA" id="ARBA00022554"/>
    </source>
</evidence>
<proteinExistence type="inferred from homology"/>
<sequence>MAHQKSRNPFAFTPLPVTVITTVIYIGLVAGLLATHLVVPPAPKDPTPLKGINITEAWGDLQRISNGFHPYNSHRNDDVRNWLLLRIEAILRRNDIRWNTESTQAQRRGIHSYKTAKNTTAPAPVTVFNDMTSNVTFSTSSANQSVYFEGTNIMVYIRGTEDDKSDWWNMHKSLKTSRPNSGRGGVLVNAHYDSVSTGYGATDDGVGTVTVLQLISYFTSPGNRPTRGIVALLNNGEEDYLNGARAFMQHPISQFPHTFLNLEGAGAGGRAAMFRSTDTEVTRSYTKSPYPFANVVSRDGFERGLIRSQTDYVVFNGELGLRGLDVAFFEPRSQYHTTEDSARETSVNSLWHMLSAAIATTEGLASDTSSEFDGEGSVRKGRVNAGHGTDAVWFDIFGRAFAVFRLHTLFALSVTLLVVTPILLIALSFILGRVDKYYLFSRKKYVHSSDDDEPVYLNGWRGFFRFPTAFVVSTAAVVGLSYLTTKINPYIVYSSQYAIWSMMLATWFSITWFILRGADAMRPSALFRTYSLIWMYIGTYLILVAVTVGENMFQIAGGYFMVIYFAAVFAALLISYLELFALPKKSAYVQQQSIIDEAHRPIDEATPLTHDTGSIRSNRPITSSSAHQKPRDEPRTDEEDEATETTSLLRGDPNQSFARYGDHRQSVDEGTEHDAIAQEEPSLPPPYGEEQAWSGYLPRWTWLFQFLLLAPIVLILVGQTGLLLTSALYQTPADGSPPLPIYLAIAVFSVLLLAPLGPFVHRFGYQIPTFLFSVAVGTCVYNLTAFPFSPNARLKVYFVQHVDLDTGINTVSLTGLEDYVRDIVAEMPSAAGQEIRCGAPDYAARSGLSKCMWEGIAPNVVPLAHPEIPLEKGYQDWLSYNITRVENVTEAVISLKGKNTRACRLYFDRSIEDLRVEGSVASDATHEAVGENGSTEVRLWSREWGRGWNVTVKWKAEAEGRKGEGLDGRVVCLWSDANESGVIPALEEVRMFMPRWAQVSKLGDGLVEGSKRFAA</sequence>
<evidence type="ECO:0000256" key="15">
    <source>
        <dbReference type="RuleBase" id="RU361240"/>
    </source>
</evidence>
<evidence type="ECO:0000256" key="3">
    <source>
        <dbReference type="ARBA" id="ARBA00004128"/>
    </source>
</evidence>
<reference evidence="22" key="1">
    <citation type="submission" date="2012-06" db="EMBL/GenBank/DDBJ databases">
        <title>The genome sequence of Coniosporium apollinis CBS 100218.</title>
        <authorList>
            <consortium name="The Broad Institute Genome Sequencing Platform"/>
            <person name="Cuomo C."/>
            <person name="Gorbushina A."/>
            <person name="Noack S."/>
            <person name="Walker B."/>
            <person name="Young S.K."/>
            <person name="Zeng Q."/>
            <person name="Gargeya S."/>
            <person name="Fitzgerald M."/>
            <person name="Haas B."/>
            <person name="Abouelleil A."/>
            <person name="Alvarado L."/>
            <person name="Arachchi H.M."/>
            <person name="Berlin A.M."/>
            <person name="Chapman S.B."/>
            <person name="Goldberg J."/>
            <person name="Griggs A."/>
            <person name="Gujja S."/>
            <person name="Hansen M."/>
            <person name="Howarth C."/>
            <person name="Imamovic A."/>
            <person name="Larimer J."/>
            <person name="McCowan C."/>
            <person name="Montmayeur A."/>
            <person name="Murphy C."/>
            <person name="Neiman D."/>
            <person name="Pearson M."/>
            <person name="Priest M."/>
            <person name="Roberts A."/>
            <person name="Saif S."/>
            <person name="Shea T."/>
            <person name="Sisk P."/>
            <person name="Sykes S."/>
            <person name="Wortman J."/>
            <person name="Nusbaum C."/>
            <person name="Birren B."/>
        </authorList>
    </citation>
    <scope>NUCLEOTIDE SEQUENCE [LARGE SCALE GENOMIC DNA]</scope>
    <source>
        <strain evidence="22">CBS 100218</strain>
    </source>
</reference>
<keyword evidence="22" id="KW-1185">Reference proteome</keyword>
<keyword evidence="14" id="KW-0325">Glycoprotein</keyword>
<comment type="subcellular location">
    <subcellularLocation>
        <location evidence="3">Vacuole membrane</location>
        <topology evidence="3">Multi-pass membrane protein</topology>
    </subcellularLocation>
</comment>
<feature type="transmembrane region" description="Helical" evidence="17">
    <location>
        <begin position="409"/>
        <end position="434"/>
    </location>
</feature>
<evidence type="ECO:0000256" key="4">
    <source>
        <dbReference type="ARBA" id="ARBA00010918"/>
    </source>
</evidence>
<evidence type="ECO:0000256" key="11">
    <source>
        <dbReference type="ARBA" id="ARBA00022989"/>
    </source>
</evidence>
<keyword evidence="9 15" id="KW-0378">Hydrolase</keyword>
<keyword evidence="7 17" id="KW-0812">Transmembrane</keyword>
<dbReference type="Gene3D" id="3.40.630.10">
    <property type="entry name" value="Zn peptidases"/>
    <property type="match status" value="1"/>
</dbReference>
<feature type="transmembrane region" description="Helical" evidence="17">
    <location>
        <begin position="527"/>
        <end position="549"/>
    </location>
</feature>
<dbReference type="GO" id="GO:0046872">
    <property type="term" value="F:metal ion binding"/>
    <property type="evidence" value="ECO:0007669"/>
    <property type="project" value="UniProtKB-KW"/>
</dbReference>
<feature type="domain" description="Vacuolar membrane protease C-terminal" evidence="19">
    <location>
        <begin position="794"/>
        <end position="1008"/>
    </location>
</feature>
<keyword evidence="5" id="KW-0926">Vacuole</keyword>
<feature type="transmembrane region" description="Helical" evidence="17">
    <location>
        <begin position="497"/>
        <end position="515"/>
    </location>
</feature>
<dbReference type="STRING" id="1168221.R7YN75"/>
<dbReference type="SUPFAM" id="SSF53187">
    <property type="entry name" value="Zn-dependent exopeptidases"/>
    <property type="match status" value="1"/>
</dbReference>
<evidence type="ECO:0000256" key="13">
    <source>
        <dbReference type="ARBA" id="ARBA00023136"/>
    </source>
</evidence>
<feature type="domain" description="Vacuolar membrane protease transmembrane" evidence="20">
    <location>
        <begin position="464"/>
        <end position="766"/>
    </location>
</feature>
<evidence type="ECO:0000256" key="12">
    <source>
        <dbReference type="ARBA" id="ARBA00023049"/>
    </source>
</evidence>
<dbReference type="GeneID" id="19899890"/>
<evidence type="ECO:0000256" key="8">
    <source>
        <dbReference type="ARBA" id="ARBA00022723"/>
    </source>
</evidence>
<dbReference type="GO" id="GO:0006508">
    <property type="term" value="P:proteolysis"/>
    <property type="evidence" value="ECO:0007669"/>
    <property type="project" value="UniProtKB-KW"/>
</dbReference>
<keyword evidence="12" id="KW-0482">Metalloprotease</keyword>
<evidence type="ECO:0000256" key="17">
    <source>
        <dbReference type="SAM" id="Phobius"/>
    </source>
</evidence>
<accession>R7YN75</accession>
<evidence type="ECO:0000256" key="6">
    <source>
        <dbReference type="ARBA" id="ARBA00022670"/>
    </source>
</evidence>
<comment type="function">
    <text evidence="2">May be involved in vacuolar sorting and osmoregulation.</text>
</comment>
<dbReference type="InterPro" id="IPR045175">
    <property type="entry name" value="M28_fam"/>
</dbReference>
<feature type="transmembrane region" description="Helical" evidence="17">
    <location>
        <begin position="706"/>
        <end position="729"/>
    </location>
</feature>
<organism evidence="21 22">
    <name type="scientific">Coniosporium apollinis (strain CBS 100218)</name>
    <name type="common">Rock-inhabiting black yeast</name>
    <dbReference type="NCBI Taxonomy" id="1168221"/>
    <lineage>
        <taxon>Eukaryota</taxon>
        <taxon>Fungi</taxon>
        <taxon>Dikarya</taxon>
        <taxon>Ascomycota</taxon>
        <taxon>Pezizomycotina</taxon>
        <taxon>Dothideomycetes</taxon>
        <taxon>Dothideomycetes incertae sedis</taxon>
        <taxon>Coniosporium</taxon>
    </lineage>
</organism>
<dbReference type="Pfam" id="PF22250">
    <property type="entry name" value="PFF1_C"/>
    <property type="match status" value="1"/>
</dbReference>